<comment type="caution">
    <text evidence="1">The sequence shown here is derived from an EMBL/GenBank/DDBJ whole genome shotgun (WGS) entry which is preliminary data.</text>
</comment>
<protein>
    <submittedName>
        <fullName evidence="1">Retrovirus-related Pol polyprotein from transposon TNT 1-94</fullName>
    </submittedName>
</protein>
<dbReference type="AlphaFoldDB" id="A0A5B6WQP9"/>
<proteinExistence type="predicted"/>
<gene>
    <name evidence="1" type="ORF">EPI10_006254</name>
</gene>
<name>A0A5B6WQP9_9ROSI</name>
<dbReference type="EMBL" id="SMMG02000002">
    <property type="protein sequence ID" value="KAA3484150.1"/>
    <property type="molecule type" value="Genomic_DNA"/>
</dbReference>
<evidence type="ECO:0000313" key="1">
    <source>
        <dbReference type="EMBL" id="KAA3484150.1"/>
    </source>
</evidence>
<accession>A0A5B6WQP9</accession>
<sequence length="68" mass="7902">MQSANSKLWEITMKVEMDSSNSVCKWIYQRKRYADGKVETNKARLVEKGCTQREGIHYEETFSLGCHA</sequence>
<dbReference type="OrthoDB" id="7976289at2759"/>
<evidence type="ECO:0000313" key="2">
    <source>
        <dbReference type="Proteomes" id="UP000325315"/>
    </source>
</evidence>
<reference evidence="2" key="1">
    <citation type="journal article" date="2019" name="Plant Biotechnol. J.">
        <title>Genome sequencing of the Australian wild diploid species Gossypium australe highlights disease resistance and delayed gland morphogenesis.</title>
        <authorList>
            <person name="Cai Y."/>
            <person name="Cai X."/>
            <person name="Wang Q."/>
            <person name="Wang P."/>
            <person name="Zhang Y."/>
            <person name="Cai C."/>
            <person name="Xu Y."/>
            <person name="Wang K."/>
            <person name="Zhou Z."/>
            <person name="Wang C."/>
            <person name="Geng S."/>
            <person name="Li B."/>
            <person name="Dong Q."/>
            <person name="Hou Y."/>
            <person name="Wang H."/>
            <person name="Ai P."/>
            <person name="Liu Z."/>
            <person name="Yi F."/>
            <person name="Sun M."/>
            <person name="An G."/>
            <person name="Cheng J."/>
            <person name="Zhang Y."/>
            <person name="Shi Q."/>
            <person name="Xie Y."/>
            <person name="Shi X."/>
            <person name="Chang Y."/>
            <person name="Huang F."/>
            <person name="Chen Y."/>
            <person name="Hong S."/>
            <person name="Mi L."/>
            <person name="Sun Q."/>
            <person name="Zhang L."/>
            <person name="Zhou B."/>
            <person name="Peng R."/>
            <person name="Zhang X."/>
            <person name="Liu F."/>
        </authorList>
    </citation>
    <scope>NUCLEOTIDE SEQUENCE [LARGE SCALE GENOMIC DNA]</scope>
    <source>
        <strain evidence="2">cv. PA1801</strain>
    </source>
</reference>
<dbReference type="Proteomes" id="UP000325315">
    <property type="component" value="Unassembled WGS sequence"/>
</dbReference>
<organism evidence="1 2">
    <name type="scientific">Gossypium australe</name>
    <dbReference type="NCBI Taxonomy" id="47621"/>
    <lineage>
        <taxon>Eukaryota</taxon>
        <taxon>Viridiplantae</taxon>
        <taxon>Streptophyta</taxon>
        <taxon>Embryophyta</taxon>
        <taxon>Tracheophyta</taxon>
        <taxon>Spermatophyta</taxon>
        <taxon>Magnoliopsida</taxon>
        <taxon>eudicotyledons</taxon>
        <taxon>Gunneridae</taxon>
        <taxon>Pentapetalae</taxon>
        <taxon>rosids</taxon>
        <taxon>malvids</taxon>
        <taxon>Malvales</taxon>
        <taxon>Malvaceae</taxon>
        <taxon>Malvoideae</taxon>
        <taxon>Gossypium</taxon>
    </lineage>
</organism>
<keyword evidence="2" id="KW-1185">Reference proteome</keyword>